<feature type="binding site" evidence="8">
    <location>
        <begin position="332"/>
        <end position="339"/>
    </location>
    <ligand>
        <name>ATP</name>
        <dbReference type="ChEBI" id="CHEBI:30616"/>
    </ligand>
</feature>
<evidence type="ECO:0000256" key="5">
    <source>
        <dbReference type="ARBA" id="ARBA00023123"/>
    </source>
</evidence>
<dbReference type="PRINTS" id="PR00193">
    <property type="entry name" value="MYOSINHEAVY"/>
</dbReference>
<keyword evidence="7 8" id="KW-0009">Actin-binding</keyword>
<dbReference type="Gene3D" id="3.40.850.10">
    <property type="entry name" value="Kinesin motor domain"/>
    <property type="match status" value="3"/>
</dbReference>
<evidence type="ECO:0000313" key="12">
    <source>
        <dbReference type="Proteomes" id="UP001159363"/>
    </source>
</evidence>
<dbReference type="InterPro" id="IPR008989">
    <property type="entry name" value="Myosin_S1_N"/>
</dbReference>
<gene>
    <name evidence="11" type="ORF">PR048_009414</name>
</gene>
<dbReference type="PROSITE" id="PS51456">
    <property type="entry name" value="MYOSIN_MOTOR"/>
    <property type="match status" value="1"/>
</dbReference>
<dbReference type="InterPro" id="IPR036961">
    <property type="entry name" value="Kinesin_motor_dom_sf"/>
</dbReference>
<evidence type="ECO:0000256" key="2">
    <source>
        <dbReference type="ARBA" id="ARBA00022741"/>
    </source>
</evidence>
<evidence type="ECO:0000259" key="9">
    <source>
        <dbReference type="PROSITE" id="PS51456"/>
    </source>
</evidence>
<keyword evidence="4" id="KW-0175">Coiled coil</keyword>
<organism evidence="11 12">
    <name type="scientific">Dryococelus australis</name>
    <dbReference type="NCBI Taxonomy" id="614101"/>
    <lineage>
        <taxon>Eukaryota</taxon>
        <taxon>Metazoa</taxon>
        <taxon>Ecdysozoa</taxon>
        <taxon>Arthropoda</taxon>
        <taxon>Hexapoda</taxon>
        <taxon>Insecta</taxon>
        <taxon>Pterygota</taxon>
        <taxon>Neoptera</taxon>
        <taxon>Polyneoptera</taxon>
        <taxon>Phasmatodea</taxon>
        <taxon>Verophasmatodea</taxon>
        <taxon>Anareolatae</taxon>
        <taxon>Phasmatidae</taxon>
        <taxon>Eurycanthinae</taxon>
        <taxon>Dryococelus</taxon>
    </lineage>
</organism>
<evidence type="ECO:0000256" key="3">
    <source>
        <dbReference type="ARBA" id="ARBA00022840"/>
    </source>
</evidence>
<accession>A0ABQ9HZY5</accession>
<name>A0ABQ9HZY5_9NEOP</name>
<evidence type="ECO:0008006" key="13">
    <source>
        <dbReference type="Google" id="ProtNLM"/>
    </source>
</evidence>
<keyword evidence="5 8" id="KW-0518">Myosin</keyword>
<dbReference type="Gene3D" id="2.30.30.360">
    <property type="entry name" value="Myosin S1 fragment, N-terminal"/>
    <property type="match status" value="1"/>
</dbReference>
<comment type="similarity">
    <text evidence="1 8">Belongs to the TRAFAC class myosin-kinesin ATPase superfamily. Myosin family.</text>
</comment>
<dbReference type="Gene3D" id="1.20.120.720">
    <property type="entry name" value="Myosin VI head, motor domain, U50 subdomain"/>
    <property type="match status" value="1"/>
</dbReference>
<comment type="caution">
    <text evidence="8">Lacks conserved residue(s) required for the propagation of feature annotation.</text>
</comment>
<dbReference type="InterPro" id="IPR004009">
    <property type="entry name" value="SH3_Myosin"/>
</dbReference>
<dbReference type="PANTHER" id="PTHR13140:SF857">
    <property type="entry name" value="MYOSIN-11"/>
    <property type="match status" value="1"/>
</dbReference>
<evidence type="ECO:0000259" key="10">
    <source>
        <dbReference type="PROSITE" id="PS51844"/>
    </source>
</evidence>
<evidence type="ECO:0000256" key="7">
    <source>
        <dbReference type="ARBA" id="ARBA00023203"/>
    </source>
</evidence>
<dbReference type="SMART" id="SM00242">
    <property type="entry name" value="MYSc"/>
    <property type="match status" value="1"/>
</dbReference>
<protein>
    <recommendedName>
        <fullName evidence="13">Myosin heavy chain</fullName>
    </recommendedName>
</protein>
<keyword evidence="3 8" id="KW-0067">ATP-binding</keyword>
<reference evidence="11 12" key="1">
    <citation type="submission" date="2023-02" db="EMBL/GenBank/DDBJ databases">
        <title>LHISI_Scaffold_Assembly.</title>
        <authorList>
            <person name="Stuart O.P."/>
            <person name="Cleave R."/>
            <person name="Magrath M.J.L."/>
            <person name="Mikheyev A.S."/>
        </authorList>
    </citation>
    <scope>NUCLEOTIDE SEQUENCE [LARGE SCALE GENOMIC DNA]</scope>
    <source>
        <strain evidence="11">Daus_M_001</strain>
        <tissue evidence="11">Leg muscle</tissue>
    </source>
</reference>
<dbReference type="Proteomes" id="UP001159363">
    <property type="component" value="Chromosome 3"/>
</dbReference>
<proteinExistence type="inferred from homology"/>
<evidence type="ECO:0000256" key="6">
    <source>
        <dbReference type="ARBA" id="ARBA00023175"/>
    </source>
</evidence>
<feature type="domain" description="Myosin motor" evidence="9">
    <location>
        <begin position="270"/>
        <end position="976"/>
    </location>
</feature>
<evidence type="ECO:0000256" key="1">
    <source>
        <dbReference type="ARBA" id="ARBA00008314"/>
    </source>
</evidence>
<dbReference type="SUPFAM" id="SSF52540">
    <property type="entry name" value="P-loop containing nucleoside triphosphate hydrolases"/>
    <property type="match status" value="5"/>
</dbReference>
<dbReference type="Gene3D" id="1.10.10.820">
    <property type="match status" value="1"/>
</dbReference>
<dbReference type="Gene3D" id="1.20.58.530">
    <property type="match status" value="3"/>
</dbReference>
<dbReference type="Pfam" id="PF00063">
    <property type="entry name" value="Myosin_head"/>
    <property type="match status" value="3"/>
</dbReference>
<dbReference type="PANTHER" id="PTHR13140">
    <property type="entry name" value="MYOSIN"/>
    <property type="match status" value="1"/>
</dbReference>
<sequence length="976" mass="110275">MPKPQVQEGDDPDPTPYLFVSLEQKRIDQTKPYDAKKTCWVPDDKEGFVLGEIKATKGDLVTVSLPGGESVPDLSHSKENLSFAPLPACRNDVASKAVQAAVVEQEKTLKKEQISQVNPPKYEKVEDMADLTYLNEAAVLHNLRQRYYCKLIYDKNFKKEQVTQVNPPKYEKCEDMSNLTYLNDASVLHNLKQRYYHKLIYEGTRLFPLYPSPYPTEDKPVLPLLLLAPPSTQPLCVLEAKWRQESPCPPPPKDTPDRDVLPMLVLQAETYSGLFCVAINPYKRFPVYTLRCAKLYRGKRRNEVPPHIFAISDGAYVNMLTNRENQSMLITGESGAGKTENTKKVIAYFATVGASTKKEDSAASSKKGSLEDQVVQTNPVLEAFGNAKTVRNDNSSRFGKFIRIHFGPSGKLAGADIETYLLEKARVISQQSLERSYHIFYQMMSGAVAGLKQMCLLTDDPHDYYFIAQGKITIPNVDDGEELTLTDFADCHLESVAVVSHVVCCLSPAAMCLLSNNVHDYYFVSQGKTTIPSVDDAEEMNITDQAFDVLGFTQQEKDDIYKITAAVMHMGGMKFKQRGREEQAEADGTVEGERVAKLLGTTHEDLYKNLLKPRIKVGNEFVTQGRNKDQVSYSVGAMSKGMFDRVFKYLVKKCNETLDTKQKRQHFIGVLDIAGFEIFDYNGFEQLCINFTNEKLQQFFNHHMFVLEQEEYKKEGINWAFIDFGMDLLACIELIEKQFFNHHMFVLEQEEYKREGIDWAFIDFGMDLAACIELIEKFNGFEQLCINFTNEKLQQFFNHHMFVLEQEEYQREGIEWTFIDFGMDLQACIELIEKPMGILSILEEESMFPKATDKTFEDKLMSNHLGKSPNFQKPKPPKPGNPAAHFAIAHYAGTVSYNITGWLEKNKDPLNDTVVDQFKKSANALLVEIFADHPGQSAAVDPAAKGGRGKKGGGFATVSSSYKVSSARGYSRGYAL</sequence>
<evidence type="ECO:0000313" key="11">
    <source>
        <dbReference type="EMBL" id="KAJ8889909.1"/>
    </source>
</evidence>
<dbReference type="InterPro" id="IPR001609">
    <property type="entry name" value="Myosin_head_motor_dom-like"/>
</dbReference>
<comment type="caution">
    <text evidence="11">The sequence shown here is derived from an EMBL/GenBank/DDBJ whole genome shotgun (WGS) entry which is preliminary data.</text>
</comment>
<dbReference type="Pfam" id="PF02736">
    <property type="entry name" value="Myosin_N"/>
    <property type="match status" value="1"/>
</dbReference>
<feature type="domain" description="Myosin N-terminal SH3-like" evidence="10">
    <location>
        <begin position="34"/>
        <end position="119"/>
    </location>
</feature>
<keyword evidence="2 8" id="KW-0547">Nucleotide-binding</keyword>
<evidence type="ECO:0000256" key="4">
    <source>
        <dbReference type="ARBA" id="ARBA00023054"/>
    </source>
</evidence>
<dbReference type="InterPro" id="IPR027417">
    <property type="entry name" value="P-loop_NTPase"/>
</dbReference>
<evidence type="ECO:0000256" key="8">
    <source>
        <dbReference type="PROSITE-ProRule" id="PRU00782"/>
    </source>
</evidence>
<dbReference type="PROSITE" id="PS51844">
    <property type="entry name" value="SH3_LIKE"/>
    <property type="match status" value="1"/>
</dbReference>
<keyword evidence="6 8" id="KW-0505">Motor protein</keyword>
<keyword evidence="12" id="KW-1185">Reference proteome</keyword>
<dbReference type="EMBL" id="JARBHB010000003">
    <property type="protein sequence ID" value="KAJ8889909.1"/>
    <property type="molecule type" value="Genomic_DNA"/>
</dbReference>